<dbReference type="EMBL" id="BTSX01000005">
    <property type="protein sequence ID" value="GMT00864.1"/>
    <property type="molecule type" value="Genomic_DNA"/>
</dbReference>
<protein>
    <submittedName>
        <fullName evidence="1">Uncharacterized protein</fullName>
    </submittedName>
</protein>
<keyword evidence="2" id="KW-1185">Reference proteome</keyword>
<evidence type="ECO:0000313" key="1">
    <source>
        <dbReference type="EMBL" id="GMT00864.1"/>
    </source>
</evidence>
<evidence type="ECO:0000313" key="2">
    <source>
        <dbReference type="Proteomes" id="UP001432027"/>
    </source>
</evidence>
<dbReference type="Proteomes" id="UP001432027">
    <property type="component" value="Unassembled WGS sequence"/>
</dbReference>
<feature type="non-terminal residue" evidence="1">
    <location>
        <position position="1"/>
    </location>
</feature>
<organism evidence="1 2">
    <name type="scientific">Pristionchus entomophagus</name>
    <dbReference type="NCBI Taxonomy" id="358040"/>
    <lineage>
        <taxon>Eukaryota</taxon>
        <taxon>Metazoa</taxon>
        <taxon>Ecdysozoa</taxon>
        <taxon>Nematoda</taxon>
        <taxon>Chromadorea</taxon>
        <taxon>Rhabditida</taxon>
        <taxon>Rhabditina</taxon>
        <taxon>Diplogasteromorpha</taxon>
        <taxon>Diplogasteroidea</taxon>
        <taxon>Neodiplogasteridae</taxon>
        <taxon>Pristionchus</taxon>
    </lineage>
</organism>
<gene>
    <name evidence="1" type="ORF">PENTCL1PPCAC_23038</name>
</gene>
<dbReference type="AlphaFoldDB" id="A0AAV5U405"/>
<name>A0AAV5U405_9BILA</name>
<proteinExistence type="predicted"/>
<comment type="caution">
    <text evidence="1">The sequence shown here is derived from an EMBL/GenBank/DDBJ whole genome shotgun (WGS) entry which is preliminary data.</text>
</comment>
<sequence>RYTMLSARVIPPSIHDHLISQSAEEVIDFICDQEPEKLAKSTVISEIPDNVQKINEKLMNKLPGGLKIYEGIDMPTWAALQSMYGMFLSMPEETREEMLRHHLPYQLKLKIACLDNHYIACDRIGEYTGEKRVFLRRMKFYSEYFYRVQFPLRLAYSMTMAEAKNVAFERIGMVLINHIDTYKDYIAKQIKYIGAQNIKVYSCYYKPNFFETLICVTPCRKRDRRIGSKSTTVPSKLKKNNDK</sequence>
<accession>A0AAV5U405</accession>
<reference evidence="1" key="1">
    <citation type="submission" date="2023-10" db="EMBL/GenBank/DDBJ databases">
        <title>Genome assembly of Pristionchus species.</title>
        <authorList>
            <person name="Yoshida K."/>
            <person name="Sommer R.J."/>
        </authorList>
    </citation>
    <scope>NUCLEOTIDE SEQUENCE</scope>
    <source>
        <strain evidence="1">RS0144</strain>
    </source>
</reference>